<sequence length="317" mass="36774">MVQTRYQAQFNKNGKTRSTLKSVRRSPRRAKRIDKENENVEPTSDDLPLLNICRSRETSTELSYKIENLVEQLDDGECSTLDALMARWPSMHARLKGMKPHLPKKTDSRPTLVLDLDETLLHTYRGQREAPLDPDYVVYAEDKRSVLTAGILRPGVTEFLIWASGTFEVVVWTAGDDDYASMVRSVLDPDNKLITHILTRRTCIRMRSRATNEVMYIKDLCALGRDLSRTFLVDNSPHVATLNLSNLIPIEAYQGDSSDKELEQLRRFLESKLVRLTDRQNDLRIMLHRQFDLKRKLRERIDLWKNTQAERKRMGTT</sequence>
<keyword evidence="1" id="KW-0809">Transit peptide</keyword>
<feature type="domain" description="FCP1 homology" evidence="3">
    <location>
        <begin position="105"/>
        <end position="272"/>
    </location>
</feature>
<comment type="subcellular location">
    <subcellularLocation>
        <location evidence="1">Mitochondrion inner membrane</location>
        <topology evidence="1">Single-pass membrane protein</topology>
    </subcellularLocation>
</comment>
<comment type="similarity">
    <text evidence="1">Belongs to the TIM50 family.</text>
</comment>
<dbReference type="GO" id="GO:0015031">
    <property type="term" value="P:protein transport"/>
    <property type="evidence" value="ECO:0007669"/>
    <property type="project" value="UniProtKB-KW"/>
</dbReference>
<evidence type="ECO:0000259" key="3">
    <source>
        <dbReference type="PROSITE" id="PS50969"/>
    </source>
</evidence>
<dbReference type="GO" id="GO:0005744">
    <property type="term" value="C:TIM23 mitochondrial import inner membrane translocase complex"/>
    <property type="evidence" value="ECO:0007669"/>
    <property type="project" value="UniProtKB-UniRule"/>
</dbReference>
<keyword evidence="1" id="KW-0811">Translocation</keyword>
<feature type="compositionally biased region" description="Polar residues" evidence="2">
    <location>
        <begin position="1"/>
        <end position="21"/>
    </location>
</feature>
<dbReference type="InterPro" id="IPR004274">
    <property type="entry name" value="FCP1_dom"/>
</dbReference>
<dbReference type="InterPro" id="IPR036412">
    <property type="entry name" value="HAD-like_sf"/>
</dbReference>
<evidence type="ECO:0000256" key="1">
    <source>
        <dbReference type="RuleBase" id="RU365079"/>
    </source>
</evidence>
<keyword evidence="1" id="KW-0653">Protein transport</keyword>
<feature type="region of interest" description="Disordered" evidence="2">
    <location>
        <begin position="1"/>
        <end position="45"/>
    </location>
</feature>
<dbReference type="CDD" id="cd07521">
    <property type="entry name" value="HAD_FCP1-like"/>
    <property type="match status" value="1"/>
</dbReference>
<dbReference type="InterPro" id="IPR050365">
    <property type="entry name" value="TIM50"/>
</dbReference>
<keyword evidence="1" id="KW-0813">Transport</keyword>
<dbReference type="AlphaFoldDB" id="A0A077WY66"/>
<dbReference type="EMBL" id="LK023346">
    <property type="protein sequence ID" value="CDS11762.1"/>
    <property type="molecule type" value="Genomic_DNA"/>
</dbReference>
<dbReference type="OrthoDB" id="277011at2759"/>
<reference evidence="4" key="1">
    <citation type="journal article" date="2014" name="Genome Announc.">
        <title>De novo whole-genome sequence and genome annotation of Lichtheimia ramosa.</title>
        <authorList>
            <person name="Linde J."/>
            <person name="Schwartze V."/>
            <person name="Binder U."/>
            <person name="Lass-Florl C."/>
            <person name="Voigt K."/>
            <person name="Horn F."/>
        </authorList>
    </citation>
    <scope>NUCLEOTIDE SEQUENCE</scope>
    <source>
        <strain evidence="4">JMRC FSU:6197</strain>
    </source>
</reference>
<gene>
    <name evidence="4" type="ORF">LRAMOSA04025</name>
</gene>
<feature type="compositionally biased region" description="Basic residues" evidence="2">
    <location>
        <begin position="22"/>
        <end position="32"/>
    </location>
</feature>
<evidence type="ECO:0000256" key="2">
    <source>
        <dbReference type="SAM" id="MobiDB-lite"/>
    </source>
</evidence>
<dbReference type="Gene3D" id="3.40.50.1000">
    <property type="entry name" value="HAD superfamily/HAD-like"/>
    <property type="match status" value="1"/>
</dbReference>
<keyword evidence="1" id="KW-0496">Mitochondrion</keyword>
<protein>
    <recommendedName>
        <fullName evidence="1">Mitochondrial import inner membrane translocase subunit TIM50</fullName>
    </recommendedName>
</protein>
<dbReference type="PANTHER" id="PTHR12210">
    <property type="entry name" value="DULLARD PROTEIN PHOSPHATASE"/>
    <property type="match status" value="1"/>
</dbReference>
<accession>A0A077WY66</accession>
<dbReference type="SUPFAM" id="SSF56784">
    <property type="entry name" value="HAD-like"/>
    <property type="match status" value="1"/>
</dbReference>
<dbReference type="PROSITE" id="PS50969">
    <property type="entry name" value="FCP1"/>
    <property type="match status" value="1"/>
</dbReference>
<comment type="function">
    <text evidence="1">Essential component of the TIM23 complex, a complex that mediates the translocation of transit peptide-containing proteins across the mitochondrial inner membrane.</text>
</comment>
<proteinExistence type="inferred from homology"/>
<comment type="subunit">
    <text evidence="1">Component of the TIM23 complex.</text>
</comment>
<dbReference type="Pfam" id="PF03031">
    <property type="entry name" value="NIF"/>
    <property type="match status" value="1"/>
</dbReference>
<dbReference type="InterPro" id="IPR023214">
    <property type="entry name" value="HAD_sf"/>
</dbReference>
<name>A0A077WY66_9FUNG</name>
<evidence type="ECO:0000313" key="4">
    <source>
        <dbReference type="EMBL" id="CDS11762.1"/>
    </source>
</evidence>
<dbReference type="SMART" id="SM00577">
    <property type="entry name" value="CPDc"/>
    <property type="match status" value="1"/>
</dbReference>
<organism evidence="4">
    <name type="scientific">Lichtheimia ramosa</name>
    <dbReference type="NCBI Taxonomy" id="688394"/>
    <lineage>
        <taxon>Eukaryota</taxon>
        <taxon>Fungi</taxon>
        <taxon>Fungi incertae sedis</taxon>
        <taxon>Mucoromycota</taxon>
        <taxon>Mucoromycotina</taxon>
        <taxon>Mucoromycetes</taxon>
        <taxon>Mucorales</taxon>
        <taxon>Lichtheimiaceae</taxon>
        <taxon>Lichtheimia</taxon>
    </lineage>
</organism>